<feature type="transmembrane region" description="Helical" evidence="5">
    <location>
        <begin position="282"/>
        <end position="302"/>
    </location>
</feature>
<name>A0A9P5S2P1_9FUNG</name>
<dbReference type="InterPro" id="IPR020846">
    <property type="entry name" value="MFS_dom"/>
</dbReference>
<dbReference type="Gene3D" id="1.20.1250.20">
    <property type="entry name" value="MFS general substrate transporter like domains"/>
    <property type="match status" value="1"/>
</dbReference>
<dbReference type="GO" id="GO:0016020">
    <property type="term" value="C:membrane"/>
    <property type="evidence" value="ECO:0007669"/>
    <property type="project" value="UniProtKB-SubCell"/>
</dbReference>
<keyword evidence="4 5" id="KW-0472">Membrane</keyword>
<dbReference type="PANTHER" id="PTHR10924">
    <property type="entry name" value="MAJOR FACILITATOR SUPERFAMILY PROTEIN-RELATED"/>
    <property type="match status" value="1"/>
</dbReference>
<feature type="transmembrane region" description="Helical" evidence="5">
    <location>
        <begin position="314"/>
        <end position="332"/>
    </location>
</feature>
<evidence type="ECO:0000256" key="1">
    <source>
        <dbReference type="ARBA" id="ARBA00004141"/>
    </source>
</evidence>
<feature type="transmembrane region" description="Helical" evidence="5">
    <location>
        <begin position="87"/>
        <end position="105"/>
    </location>
</feature>
<feature type="transmembrane region" description="Helical" evidence="5">
    <location>
        <begin position="190"/>
        <end position="209"/>
    </location>
</feature>
<comment type="caution">
    <text evidence="7">The sequence shown here is derived from an EMBL/GenBank/DDBJ whole genome shotgun (WGS) entry which is preliminary data.</text>
</comment>
<evidence type="ECO:0000256" key="4">
    <source>
        <dbReference type="ARBA" id="ARBA00023136"/>
    </source>
</evidence>
<evidence type="ECO:0000256" key="2">
    <source>
        <dbReference type="ARBA" id="ARBA00022692"/>
    </source>
</evidence>
<keyword evidence="2 5" id="KW-0812">Transmembrane</keyword>
<dbReference type="GO" id="GO:0022857">
    <property type="term" value="F:transmembrane transporter activity"/>
    <property type="evidence" value="ECO:0007669"/>
    <property type="project" value="InterPro"/>
</dbReference>
<organism evidence="7 8">
    <name type="scientific">Linnemannia schmuckeri</name>
    <dbReference type="NCBI Taxonomy" id="64567"/>
    <lineage>
        <taxon>Eukaryota</taxon>
        <taxon>Fungi</taxon>
        <taxon>Fungi incertae sedis</taxon>
        <taxon>Mucoromycota</taxon>
        <taxon>Mortierellomycotina</taxon>
        <taxon>Mortierellomycetes</taxon>
        <taxon>Mortierellales</taxon>
        <taxon>Mortierellaceae</taxon>
        <taxon>Linnemannia</taxon>
    </lineage>
</organism>
<gene>
    <name evidence="7" type="ORF">BG015_002826</name>
</gene>
<dbReference type="SUPFAM" id="SSF103473">
    <property type="entry name" value="MFS general substrate transporter"/>
    <property type="match status" value="1"/>
</dbReference>
<evidence type="ECO:0000256" key="5">
    <source>
        <dbReference type="SAM" id="Phobius"/>
    </source>
</evidence>
<evidence type="ECO:0000313" key="7">
    <source>
        <dbReference type="EMBL" id="KAF9153698.1"/>
    </source>
</evidence>
<dbReference type="Pfam" id="PF07690">
    <property type="entry name" value="MFS_1"/>
    <property type="match status" value="1"/>
</dbReference>
<sequence length="472" mass="50463">MTTAPEGHQVVYKLYKARYFGLFSIVLLNIATGFVWLSYSSVPDAARVYLNADDFLVSLTSILYFIAYIIMAPVSGWMFEKHGIKKALIFGASIQIVGAWLRYFAKFIDSTPDNNTGRLVLTMVGQIIAAGAQPFFLNLPPKFAAVWFSENGRTTATMIGSVSNALAAALAQLIIPIVTDNNVPSTMSNTTLFTAILAVVALIPALFVADRPPTPPSPSAAEALQETAEEPFKTSLKKTTSNKQFLLLMVIFGSLVGIFNTVTSLIATFAKPYGYTVNEAGYFGAAMVVAGLIGAGISGPVIDKTKQYKTLCKIGVPLATAFLVALIFVVRVDCFAGIMAVMVFIGVSAFAVLPAALELAVEITYPVTPASSASILWAFGQLVAVIMLFVCTALQNDALSVEKGLNPPLIFLAVWAAVFGAVPIMLITSPYKRLEAEAAKRKRDEADGLTAVGGVNGDKFEYVEEKQSANVV</sequence>
<comment type="subcellular location">
    <subcellularLocation>
        <location evidence="1">Membrane</location>
        <topology evidence="1">Multi-pass membrane protein</topology>
    </subcellularLocation>
</comment>
<dbReference type="InterPro" id="IPR036259">
    <property type="entry name" value="MFS_trans_sf"/>
</dbReference>
<proteinExistence type="predicted"/>
<dbReference type="EMBL" id="JAAAUQ010000159">
    <property type="protein sequence ID" value="KAF9153698.1"/>
    <property type="molecule type" value="Genomic_DNA"/>
</dbReference>
<feature type="transmembrane region" description="Helical" evidence="5">
    <location>
        <begin position="373"/>
        <end position="395"/>
    </location>
</feature>
<dbReference type="AlphaFoldDB" id="A0A9P5S2P1"/>
<dbReference type="OrthoDB" id="422206at2759"/>
<dbReference type="Proteomes" id="UP000748756">
    <property type="component" value="Unassembled WGS sequence"/>
</dbReference>
<evidence type="ECO:0000313" key="8">
    <source>
        <dbReference type="Proteomes" id="UP000748756"/>
    </source>
</evidence>
<feature type="domain" description="Major facilitator superfamily (MFS) profile" evidence="6">
    <location>
        <begin position="17"/>
        <end position="432"/>
    </location>
</feature>
<dbReference type="InterPro" id="IPR049680">
    <property type="entry name" value="FLVCR1-2_SLC49-like"/>
</dbReference>
<evidence type="ECO:0000259" key="6">
    <source>
        <dbReference type="PROSITE" id="PS50850"/>
    </source>
</evidence>
<accession>A0A9P5S2P1</accession>
<reference evidence="7" key="1">
    <citation type="journal article" date="2020" name="Fungal Divers.">
        <title>Resolving the Mortierellaceae phylogeny through synthesis of multi-gene phylogenetics and phylogenomics.</title>
        <authorList>
            <person name="Vandepol N."/>
            <person name="Liber J."/>
            <person name="Desiro A."/>
            <person name="Na H."/>
            <person name="Kennedy M."/>
            <person name="Barry K."/>
            <person name="Grigoriev I.V."/>
            <person name="Miller A.N."/>
            <person name="O'Donnell K."/>
            <person name="Stajich J.E."/>
            <person name="Bonito G."/>
        </authorList>
    </citation>
    <scope>NUCLEOTIDE SEQUENCE</scope>
    <source>
        <strain evidence="7">NRRL 6426</strain>
    </source>
</reference>
<feature type="transmembrane region" description="Helical" evidence="5">
    <location>
        <begin position="407"/>
        <end position="427"/>
    </location>
</feature>
<feature type="transmembrane region" description="Helical" evidence="5">
    <location>
        <begin position="245"/>
        <end position="270"/>
    </location>
</feature>
<dbReference type="PROSITE" id="PS50850">
    <property type="entry name" value="MFS"/>
    <property type="match status" value="1"/>
</dbReference>
<feature type="transmembrane region" description="Helical" evidence="5">
    <location>
        <begin position="55"/>
        <end position="75"/>
    </location>
</feature>
<feature type="transmembrane region" description="Helical" evidence="5">
    <location>
        <begin position="338"/>
        <end position="361"/>
    </location>
</feature>
<protein>
    <recommendedName>
        <fullName evidence="6">Major facilitator superfamily (MFS) profile domain-containing protein</fullName>
    </recommendedName>
</protein>
<feature type="transmembrane region" description="Helical" evidence="5">
    <location>
        <begin position="117"/>
        <end position="137"/>
    </location>
</feature>
<evidence type="ECO:0000256" key="3">
    <source>
        <dbReference type="ARBA" id="ARBA00022989"/>
    </source>
</evidence>
<dbReference type="PANTHER" id="PTHR10924:SF6">
    <property type="entry name" value="SOLUTE CARRIER FAMILY 49 MEMBER A3"/>
    <property type="match status" value="1"/>
</dbReference>
<dbReference type="InterPro" id="IPR011701">
    <property type="entry name" value="MFS"/>
</dbReference>
<keyword evidence="3 5" id="KW-1133">Transmembrane helix</keyword>
<feature type="transmembrane region" description="Helical" evidence="5">
    <location>
        <begin position="19"/>
        <end position="39"/>
    </location>
</feature>
<keyword evidence="8" id="KW-1185">Reference proteome</keyword>